<evidence type="ECO:0000256" key="1">
    <source>
        <dbReference type="SAM" id="Phobius"/>
    </source>
</evidence>
<proteinExistence type="predicted"/>
<sequence>MNIPEWTKPGIYGAIVGAVAISILGFTWGGWTTSSNAEEMAQSFADGEVTMAMVPVCMDLSAADPERLTKLATVRDATGYGRSKAMMDTGWATLPGADAPDRDLAEACFKGLELDAS</sequence>
<keyword evidence="3" id="KW-1185">Reference proteome</keyword>
<dbReference type="Proteomes" id="UP000295696">
    <property type="component" value="Unassembled WGS sequence"/>
</dbReference>
<feature type="transmembrane region" description="Helical" evidence="1">
    <location>
        <begin position="12"/>
        <end position="31"/>
    </location>
</feature>
<evidence type="ECO:0000313" key="3">
    <source>
        <dbReference type="Proteomes" id="UP000295696"/>
    </source>
</evidence>
<gene>
    <name evidence="2" type="ORF">EDD52_1362</name>
</gene>
<keyword evidence="1" id="KW-1133">Transmembrane helix</keyword>
<evidence type="ECO:0000313" key="2">
    <source>
        <dbReference type="EMBL" id="TCS53196.1"/>
    </source>
</evidence>
<protein>
    <submittedName>
        <fullName evidence="2">Uncharacterized protein</fullName>
    </submittedName>
</protein>
<dbReference type="RefSeq" id="WP_132248799.1">
    <property type="nucleotide sequence ID" value="NZ_SLZU01000036.1"/>
</dbReference>
<dbReference type="EMBL" id="SLZU01000036">
    <property type="protein sequence ID" value="TCS53196.1"/>
    <property type="molecule type" value="Genomic_DNA"/>
</dbReference>
<comment type="caution">
    <text evidence="2">The sequence shown here is derived from an EMBL/GenBank/DDBJ whole genome shotgun (WGS) entry which is preliminary data.</text>
</comment>
<organism evidence="2 3">
    <name type="scientific">Primorskyibacter sedentarius</name>
    <dbReference type="NCBI Taxonomy" id="745311"/>
    <lineage>
        <taxon>Bacteria</taxon>
        <taxon>Pseudomonadati</taxon>
        <taxon>Pseudomonadota</taxon>
        <taxon>Alphaproteobacteria</taxon>
        <taxon>Rhodobacterales</taxon>
        <taxon>Roseobacteraceae</taxon>
        <taxon>Primorskyibacter</taxon>
    </lineage>
</organism>
<keyword evidence="1" id="KW-0812">Transmembrane</keyword>
<keyword evidence="1" id="KW-0472">Membrane</keyword>
<dbReference type="OrthoDB" id="5514977at2"/>
<reference evidence="2 3" key="1">
    <citation type="submission" date="2019-03" db="EMBL/GenBank/DDBJ databases">
        <title>Genomic Encyclopedia of Type Strains, Phase IV (KMG-IV): sequencing the most valuable type-strain genomes for metagenomic binning, comparative biology and taxonomic classification.</title>
        <authorList>
            <person name="Goeker M."/>
        </authorList>
    </citation>
    <scope>NUCLEOTIDE SEQUENCE [LARGE SCALE GENOMIC DNA]</scope>
    <source>
        <strain evidence="2 3">DSM 104836</strain>
    </source>
</reference>
<accession>A0A4R3IV77</accession>
<name>A0A4R3IV77_9RHOB</name>
<dbReference type="AlphaFoldDB" id="A0A4R3IV77"/>